<accession>A0A382UIQ1</accession>
<evidence type="ECO:0008006" key="2">
    <source>
        <dbReference type="Google" id="ProtNLM"/>
    </source>
</evidence>
<protein>
    <recommendedName>
        <fullName evidence="2">TubC N-terminal docking domain-containing protein</fullName>
    </recommendedName>
</protein>
<sequence>MERPNLADKIKAAGYGLKLTADWKQVKVTGNSRLPEPLRSQLKADKEQVRFWLMAETLAQHREGKIVIETDVPPIYWENYPSGRNGSATAFAHKNRLLDSWLGSAEAILARR</sequence>
<organism evidence="1">
    <name type="scientific">marine metagenome</name>
    <dbReference type="NCBI Taxonomy" id="408172"/>
    <lineage>
        <taxon>unclassified sequences</taxon>
        <taxon>metagenomes</taxon>
        <taxon>ecological metagenomes</taxon>
    </lineage>
</organism>
<dbReference type="EMBL" id="UINC01144437">
    <property type="protein sequence ID" value="SVD33947.1"/>
    <property type="molecule type" value="Genomic_DNA"/>
</dbReference>
<feature type="non-terminal residue" evidence="1">
    <location>
        <position position="112"/>
    </location>
</feature>
<name>A0A382UIQ1_9ZZZZ</name>
<dbReference type="AlphaFoldDB" id="A0A382UIQ1"/>
<evidence type="ECO:0000313" key="1">
    <source>
        <dbReference type="EMBL" id="SVD33947.1"/>
    </source>
</evidence>
<gene>
    <name evidence="1" type="ORF">METZ01_LOCUS386801</name>
</gene>
<proteinExistence type="predicted"/>
<reference evidence="1" key="1">
    <citation type="submission" date="2018-05" db="EMBL/GenBank/DDBJ databases">
        <authorList>
            <person name="Lanie J.A."/>
            <person name="Ng W.-L."/>
            <person name="Kazmierczak K.M."/>
            <person name="Andrzejewski T.M."/>
            <person name="Davidsen T.M."/>
            <person name="Wayne K.J."/>
            <person name="Tettelin H."/>
            <person name="Glass J.I."/>
            <person name="Rusch D."/>
            <person name="Podicherti R."/>
            <person name="Tsui H.-C.T."/>
            <person name="Winkler M.E."/>
        </authorList>
    </citation>
    <scope>NUCLEOTIDE SEQUENCE</scope>
</reference>